<feature type="domain" description="Type II secretion system protein GspF" evidence="7">
    <location>
        <begin position="24"/>
        <end position="131"/>
    </location>
</feature>
<dbReference type="Pfam" id="PF00482">
    <property type="entry name" value="T2SSF"/>
    <property type="match status" value="2"/>
</dbReference>
<organism evidence="8 9">
    <name type="scientific">Novipirellula herctigrandis</name>
    <dbReference type="NCBI Taxonomy" id="2527986"/>
    <lineage>
        <taxon>Bacteria</taxon>
        <taxon>Pseudomonadati</taxon>
        <taxon>Planctomycetota</taxon>
        <taxon>Planctomycetia</taxon>
        <taxon>Pirellulales</taxon>
        <taxon>Pirellulaceae</taxon>
        <taxon>Novipirellula</taxon>
    </lineage>
</organism>
<keyword evidence="2" id="KW-1003">Cell membrane</keyword>
<comment type="caution">
    <text evidence="8">The sequence shown here is derived from an EMBL/GenBank/DDBJ whole genome shotgun (WGS) entry which is preliminary data.</text>
</comment>
<evidence type="ECO:0000259" key="7">
    <source>
        <dbReference type="Pfam" id="PF00482"/>
    </source>
</evidence>
<evidence type="ECO:0000256" key="6">
    <source>
        <dbReference type="SAM" id="Phobius"/>
    </source>
</evidence>
<dbReference type="InterPro" id="IPR018076">
    <property type="entry name" value="T2SS_GspF_dom"/>
</dbReference>
<feature type="domain" description="Type II secretion system protein GspF" evidence="7">
    <location>
        <begin position="211"/>
        <end position="332"/>
    </location>
</feature>
<evidence type="ECO:0000256" key="4">
    <source>
        <dbReference type="ARBA" id="ARBA00022989"/>
    </source>
</evidence>
<keyword evidence="3 6" id="KW-0812">Transmembrane</keyword>
<dbReference type="OrthoDB" id="263150at2"/>
<keyword evidence="4 6" id="KW-1133">Transmembrane helix</keyword>
<feature type="transmembrane region" description="Helical" evidence="6">
    <location>
        <begin position="108"/>
        <end position="130"/>
    </location>
</feature>
<dbReference type="Proteomes" id="UP000315010">
    <property type="component" value="Unassembled WGS sequence"/>
</dbReference>
<dbReference type="EMBL" id="SJPJ01000002">
    <property type="protein sequence ID" value="TWT76677.1"/>
    <property type="molecule type" value="Genomic_DNA"/>
</dbReference>
<evidence type="ECO:0000256" key="1">
    <source>
        <dbReference type="ARBA" id="ARBA00004651"/>
    </source>
</evidence>
<comment type="subcellular location">
    <subcellularLocation>
        <location evidence="1">Cell membrane</location>
        <topology evidence="1">Multi-pass membrane protein</topology>
    </subcellularLocation>
</comment>
<dbReference type="AlphaFoldDB" id="A0A5C5YPA3"/>
<evidence type="ECO:0000256" key="3">
    <source>
        <dbReference type="ARBA" id="ARBA00022692"/>
    </source>
</evidence>
<feature type="transmembrane region" description="Helical" evidence="6">
    <location>
        <begin position="163"/>
        <end position="183"/>
    </location>
</feature>
<name>A0A5C5YPA3_9BACT</name>
<keyword evidence="9" id="KW-1185">Reference proteome</keyword>
<evidence type="ECO:0000313" key="8">
    <source>
        <dbReference type="EMBL" id="TWT76677.1"/>
    </source>
</evidence>
<proteinExistence type="predicted"/>
<evidence type="ECO:0000256" key="5">
    <source>
        <dbReference type="ARBA" id="ARBA00023136"/>
    </source>
</evidence>
<evidence type="ECO:0000256" key="2">
    <source>
        <dbReference type="ARBA" id="ARBA00022475"/>
    </source>
</evidence>
<sequence length="341" mass="37430">MNTSLPTASTIENQVARLIVHRETLVPALSALAAEMPPSKSRSELSQLTKHIASGVSTRELLIDPKTVVWLAPIATAIGCGEEPMQLSDAIRHIAEETQLRNERRRAWSYPIFVILVAFLIFMALSVLVVPNFQQMFEEFDLMLPFPTQVLFELSSSITHRPIATGLGIIIAATVAYGTVRLWTHLAISSRMFGSLAVGNSASLRAMAIMTAQLADLLELGTNTDEAFWFAGDQCNHRHYRNIAHKIAGHLQNCPTPISESPWARQLPGNLIYAVTAGDDGKPNVPLLRALSAMYRERLTHRSGWLGGAASYIATFVIAILVFFVVIALYMPLIDLITGLS</sequence>
<dbReference type="RefSeq" id="WP_146404403.1">
    <property type="nucleotide sequence ID" value="NZ_SJPJ01000002.1"/>
</dbReference>
<reference evidence="8 9" key="1">
    <citation type="submission" date="2019-02" db="EMBL/GenBank/DDBJ databases">
        <title>Deep-cultivation of Planctomycetes and their phenomic and genomic characterization uncovers novel biology.</title>
        <authorList>
            <person name="Wiegand S."/>
            <person name="Jogler M."/>
            <person name="Boedeker C."/>
            <person name="Pinto D."/>
            <person name="Vollmers J."/>
            <person name="Rivas-Marin E."/>
            <person name="Kohn T."/>
            <person name="Peeters S.H."/>
            <person name="Heuer A."/>
            <person name="Rast P."/>
            <person name="Oberbeckmann S."/>
            <person name="Bunk B."/>
            <person name="Jeske O."/>
            <person name="Meyerdierks A."/>
            <person name="Storesund J.E."/>
            <person name="Kallscheuer N."/>
            <person name="Luecker S."/>
            <person name="Lage O.M."/>
            <person name="Pohl T."/>
            <person name="Merkel B.J."/>
            <person name="Hornburger P."/>
            <person name="Mueller R.-W."/>
            <person name="Bruemmer F."/>
            <person name="Labrenz M."/>
            <person name="Spormann A.M."/>
            <person name="Op Den Camp H."/>
            <person name="Overmann J."/>
            <person name="Amann R."/>
            <person name="Jetten M.S.M."/>
            <person name="Mascher T."/>
            <person name="Medema M.H."/>
            <person name="Devos D.P."/>
            <person name="Kaster A.-K."/>
            <person name="Ovreas L."/>
            <person name="Rohde M."/>
            <person name="Galperin M.Y."/>
            <person name="Jogler C."/>
        </authorList>
    </citation>
    <scope>NUCLEOTIDE SEQUENCE [LARGE SCALE GENOMIC DNA]</scope>
    <source>
        <strain evidence="8 9">CA13</strain>
    </source>
</reference>
<accession>A0A5C5YPA3</accession>
<dbReference type="GO" id="GO:0005886">
    <property type="term" value="C:plasma membrane"/>
    <property type="evidence" value="ECO:0007669"/>
    <property type="project" value="UniProtKB-SubCell"/>
</dbReference>
<dbReference type="PRINTS" id="PR00812">
    <property type="entry name" value="BCTERIALGSPF"/>
</dbReference>
<evidence type="ECO:0000313" key="9">
    <source>
        <dbReference type="Proteomes" id="UP000315010"/>
    </source>
</evidence>
<dbReference type="PANTHER" id="PTHR30012">
    <property type="entry name" value="GENERAL SECRETION PATHWAY PROTEIN"/>
    <property type="match status" value="1"/>
</dbReference>
<keyword evidence="5 6" id="KW-0472">Membrane</keyword>
<dbReference type="PANTHER" id="PTHR30012:SF0">
    <property type="entry name" value="TYPE II SECRETION SYSTEM PROTEIN F-RELATED"/>
    <property type="match status" value="1"/>
</dbReference>
<protein>
    <submittedName>
        <fullName evidence="8">Type IV pilin biogenesis protein</fullName>
    </submittedName>
</protein>
<gene>
    <name evidence="8" type="ORF">CA13_71740</name>
</gene>
<feature type="transmembrane region" description="Helical" evidence="6">
    <location>
        <begin position="304"/>
        <end position="331"/>
    </location>
</feature>
<dbReference type="InterPro" id="IPR003004">
    <property type="entry name" value="GspF/PilC"/>
</dbReference>